<reference evidence="3" key="2">
    <citation type="submission" date="2020-09" db="EMBL/GenBank/DDBJ databases">
        <authorList>
            <person name="Sun Q."/>
            <person name="Kim S."/>
        </authorList>
    </citation>
    <scope>NUCLEOTIDE SEQUENCE</scope>
    <source>
        <strain evidence="3">KCTC 42590</strain>
    </source>
</reference>
<accession>A0A919ASF4</accession>
<dbReference type="Gene3D" id="1.10.530.10">
    <property type="match status" value="1"/>
</dbReference>
<dbReference type="InterPro" id="IPR053195">
    <property type="entry name" value="Bax-like"/>
</dbReference>
<proteinExistence type="predicted"/>
<feature type="transmembrane region" description="Helical" evidence="1">
    <location>
        <begin position="12"/>
        <end position="30"/>
    </location>
</feature>
<gene>
    <name evidence="3" type="ORF">GCM10017044_19240</name>
</gene>
<comment type="caution">
    <text evidence="3">The sequence shown here is derived from an EMBL/GenBank/DDBJ whole genome shotgun (WGS) entry which is preliminary data.</text>
</comment>
<dbReference type="PANTHER" id="PTHR40572:SF1">
    <property type="entry name" value="PROTEIN BAX"/>
    <property type="match status" value="1"/>
</dbReference>
<keyword evidence="1" id="KW-0812">Transmembrane</keyword>
<sequence length="310" mass="35343">MKEVLINSLKALILIAIFAVMPFVGARYQLTQSRTAVLESNAPNYLSHADPKDLDRLSMQRLSRVLDTKFHSVDSVPRIFVSDIPSELTEIDHIPEKKRLFTSVVLPLILRANEIILAERDILENFQTRIQNGGHLTKSELKWVYTRAARYRVNINKAPTVKDIDRLLYHIDVIPPSLALSQAAMESGWGTARFTQEGNALFGQWTWDGTGMVPERREDGKVHTIKIYDYPLDSVISYMTNLNRHKNYETLRQRRQEIRQRGQILRGEALAPGLAAYSELGVDYVHELVSLINYNGFAVLDRAQLVQADT</sequence>
<keyword evidence="4" id="KW-1185">Reference proteome</keyword>
<protein>
    <recommendedName>
        <fullName evidence="2">Mannosyl-glycoprotein endo-beta-N-acetylglucosamidase-like domain-containing protein</fullName>
    </recommendedName>
</protein>
<dbReference type="InterPro" id="IPR002901">
    <property type="entry name" value="MGlyc_endo_b_GlcNAc-like_dom"/>
</dbReference>
<dbReference type="EMBL" id="BNCI01000002">
    <property type="protein sequence ID" value="GHF24706.1"/>
    <property type="molecule type" value="Genomic_DNA"/>
</dbReference>
<evidence type="ECO:0000256" key="1">
    <source>
        <dbReference type="SAM" id="Phobius"/>
    </source>
</evidence>
<dbReference type="RefSeq" id="WP_191252376.1">
    <property type="nucleotide sequence ID" value="NZ_BNCI01000002.1"/>
</dbReference>
<reference evidence="3" key="1">
    <citation type="journal article" date="2014" name="Int. J. Syst. Evol. Microbiol.">
        <title>Complete genome sequence of Corynebacterium casei LMG S-19264T (=DSM 44701T), isolated from a smear-ripened cheese.</title>
        <authorList>
            <consortium name="US DOE Joint Genome Institute (JGI-PGF)"/>
            <person name="Walter F."/>
            <person name="Albersmeier A."/>
            <person name="Kalinowski J."/>
            <person name="Ruckert C."/>
        </authorList>
    </citation>
    <scope>NUCLEOTIDE SEQUENCE</scope>
    <source>
        <strain evidence="3">KCTC 42590</strain>
    </source>
</reference>
<dbReference type="Proteomes" id="UP000630923">
    <property type="component" value="Unassembled WGS sequence"/>
</dbReference>
<feature type="domain" description="Mannosyl-glycoprotein endo-beta-N-acetylglucosamidase-like" evidence="2">
    <location>
        <begin position="174"/>
        <end position="293"/>
    </location>
</feature>
<keyword evidence="1" id="KW-1133">Transmembrane helix</keyword>
<evidence type="ECO:0000313" key="3">
    <source>
        <dbReference type="EMBL" id="GHF24706.1"/>
    </source>
</evidence>
<organism evidence="3 4">
    <name type="scientific">Kordiimonas sediminis</name>
    <dbReference type="NCBI Taxonomy" id="1735581"/>
    <lineage>
        <taxon>Bacteria</taxon>
        <taxon>Pseudomonadati</taxon>
        <taxon>Pseudomonadota</taxon>
        <taxon>Alphaproteobacteria</taxon>
        <taxon>Kordiimonadales</taxon>
        <taxon>Kordiimonadaceae</taxon>
        <taxon>Kordiimonas</taxon>
    </lineage>
</organism>
<dbReference type="PANTHER" id="PTHR40572">
    <property type="entry name" value="PROTEIN BAX"/>
    <property type="match status" value="1"/>
</dbReference>
<dbReference type="AlphaFoldDB" id="A0A919ASF4"/>
<name>A0A919ASF4_9PROT</name>
<evidence type="ECO:0000313" key="4">
    <source>
        <dbReference type="Proteomes" id="UP000630923"/>
    </source>
</evidence>
<evidence type="ECO:0000259" key="2">
    <source>
        <dbReference type="Pfam" id="PF01832"/>
    </source>
</evidence>
<keyword evidence="1" id="KW-0472">Membrane</keyword>
<dbReference type="Pfam" id="PF01832">
    <property type="entry name" value="Glucosaminidase"/>
    <property type="match status" value="1"/>
</dbReference>
<dbReference type="GO" id="GO:0004040">
    <property type="term" value="F:amidase activity"/>
    <property type="evidence" value="ECO:0007669"/>
    <property type="project" value="InterPro"/>
</dbReference>